<evidence type="ECO:0000313" key="3">
    <source>
        <dbReference type="Proteomes" id="UP000265520"/>
    </source>
</evidence>
<comment type="caution">
    <text evidence="2">The sequence shown here is derived from an EMBL/GenBank/DDBJ whole genome shotgun (WGS) entry which is preliminary data.</text>
</comment>
<feature type="domain" description="AD" evidence="1">
    <location>
        <begin position="1"/>
        <end position="51"/>
    </location>
</feature>
<proteinExistence type="predicted"/>
<dbReference type="InterPro" id="IPR039683">
    <property type="entry name" value="Lsm12-like"/>
</dbReference>
<sequence>MLPVHLDKTDIVVMNEVCVRSPYHSKCVIGGTPAANGRVRKVLEMLRKSFQLTGSGH</sequence>
<dbReference type="Proteomes" id="UP000265520">
    <property type="component" value="Unassembled WGS sequence"/>
</dbReference>
<keyword evidence="3" id="KW-1185">Reference proteome</keyword>
<dbReference type="PANTHER" id="PTHR13542">
    <property type="entry name" value="LSM12 HOMOLOG"/>
    <property type="match status" value="1"/>
</dbReference>
<name>A0A392R5F6_9FABA</name>
<dbReference type="EMBL" id="LXQA010186365">
    <property type="protein sequence ID" value="MCI31334.1"/>
    <property type="molecule type" value="Genomic_DNA"/>
</dbReference>
<accession>A0A392R5F6</accession>
<dbReference type="Pfam" id="PF09793">
    <property type="entry name" value="AD"/>
    <property type="match status" value="1"/>
</dbReference>
<dbReference type="InterPro" id="IPR019181">
    <property type="entry name" value="LSM12_ABD"/>
</dbReference>
<dbReference type="PROSITE" id="PS52001">
    <property type="entry name" value="AD"/>
    <property type="match status" value="1"/>
</dbReference>
<protein>
    <submittedName>
        <fullName evidence="2">LSM12-like protein</fullName>
    </submittedName>
</protein>
<dbReference type="AlphaFoldDB" id="A0A392R5F6"/>
<organism evidence="2 3">
    <name type="scientific">Trifolium medium</name>
    <dbReference type="NCBI Taxonomy" id="97028"/>
    <lineage>
        <taxon>Eukaryota</taxon>
        <taxon>Viridiplantae</taxon>
        <taxon>Streptophyta</taxon>
        <taxon>Embryophyta</taxon>
        <taxon>Tracheophyta</taxon>
        <taxon>Spermatophyta</taxon>
        <taxon>Magnoliopsida</taxon>
        <taxon>eudicotyledons</taxon>
        <taxon>Gunneridae</taxon>
        <taxon>Pentapetalae</taxon>
        <taxon>rosids</taxon>
        <taxon>fabids</taxon>
        <taxon>Fabales</taxon>
        <taxon>Fabaceae</taxon>
        <taxon>Papilionoideae</taxon>
        <taxon>50 kb inversion clade</taxon>
        <taxon>NPAAA clade</taxon>
        <taxon>Hologalegina</taxon>
        <taxon>IRL clade</taxon>
        <taxon>Trifolieae</taxon>
        <taxon>Trifolium</taxon>
    </lineage>
</organism>
<feature type="non-terminal residue" evidence="2">
    <location>
        <position position="57"/>
    </location>
</feature>
<evidence type="ECO:0000313" key="2">
    <source>
        <dbReference type="EMBL" id="MCI31334.1"/>
    </source>
</evidence>
<evidence type="ECO:0000259" key="1">
    <source>
        <dbReference type="PROSITE" id="PS52001"/>
    </source>
</evidence>
<dbReference type="InterPro" id="IPR047574">
    <property type="entry name" value="AD"/>
</dbReference>
<reference evidence="2 3" key="1">
    <citation type="journal article" date="2018" name="Front. Plant Sci.">
        <title>Red Clover (Trifolium pratense) and Zigzag Clover (T. medium) - A Picture of Genomic Similarities and Differences.</title>
        <authorList>
            <person name="Dluhosova J."/>
            <person name="Istvanek J."/>
            <person name="Nedelnik J."/>
            <person name="Repkova J."/>
        </authorList>
    </citation>
    <scope>NUCLEOTIDE SEQUENCE [LARGE SCALE GENOMIC DNA]</scope>
    <source>
        <strain evidence="3">cv. 10/8</strain>
        <tissue evidence="2">Leaf</tissue>
    </source>
</reference>